<dbReference type="RefSeq" id="WP_012813564.1">
    <property type="nucleotide sequence ID" value="NC_013216.1"/>
</dbReference>
<dbReference type="PANTHER" id="PTHR34613:SF1">
    <property type="entry name" value="SLL6017 PROTEIN"/>
    <property type="match status" value="1"/>
</dbReference>
<dbReference type="PANTHER" id="PTHR34613">
    <property type="entry name" value="SLL0800 PROTEIN"/>
    <property type="match status" value="1"/>
</dbReference>
<keyword evidence="2" id="KW-1185">Reference proteome</keyword>
<dbReference type="eggNOG" id="COG5464">
    <property type="taxonomic scope" value="Bacteria"/>
</dbReference>
<gene>
    <name evidence="1" type="ordered locus">Dtox_0155</name>
</gene>
<dbReference type="KEGG" id="dae:Dtox_0155"/>
<protein>
    <submittedName>
        <fullName evidence="1">Uncharacterized protein</fullName>
    </submittedName>
</protein>
<dbReference type="STRING" id="485916.Dtox_0155"/>
<dbReference type="HOGENOM" id="CLU_952256_0_0_9"/>
<proteinExistence type="predicted"/>
<evidence type="ECO:0000313" key="1">
    <source>
        <dbReference type="EMBL" id="ACV61112.1"/>
    </source>
</evidence>
<dbReference type="OrthoDB" id="1804564at2"/>
<dbReference type="EMBL" id="CP001720">
    <property type="protein sequence ID" value="ACV61112.1"/>
    <property type="molecule type" value="Genomic_DNA"/>
</dbReference>
<organism evidence="1 2">
    <name type="scientific">Desulfofarcimen acetoxidans (strain ATCC 49208 / DSM 771 / KCTC 5769 / VKM B-1644 / 5575)</name>
    <name type="common">Desulfotomaculum acetoxidans</name>
    <dbReference type="NCBI Taxonomy" id="485916"/>
    <lineage>
        <taxon>Bacteria</taxon>
        <taxon>Bacillati</taxon>
        <taxon>Bacillota</taxon>
        <taxon>Clostridia</taxon>
        <taxon>Eubacteriales</taxon>
        <taxon>Peptococcaceae</taxon>
        <taxon>Desulfofarcimen</taxon>
    </lineage>
</organism>
<reference evidence="1 2" key="1">
    <citation type="journal article" date="2009" name="Stand. Genomic Sci.">
        <title>Complete genome sequence of Desulfotomaculum acetoxidans type strain (5575).</title>
        <authorList>
            <person name="Spring S."/>
            <person name="Lapidus A."/>
            <person name="Schroder M."/>
            <person name="Gleim D."/>
            <person name="Sims D."/>
            <person name="Meincke L."/>
            <person name="Glavina Del Rio T."/>
            <person name="Tice H."/>
            <person name="Copeland A."/>
            <person name="Cheng J.F."/>
            <person name="Lucas S."/>
            <person name="Chen F."/>
            <person name="Nolan M."/>
            <person name="Bruce D."/>
            <person name="Goodwin L."/>
            <person name="Pitluck S."/>
            <person name="Ivanova N."/>
            <person name="Mavromatis K."/>
            <person name="Mikhailova N."/>
            <person name="Pati A."/>
            <person name="Chen A."/>
            <person name="Palaniappan K."/>
            <person name="Land M."/>
            <person name="Hauser L."/>
            <person name="Chang Y.J."/>
            <person name="Jeffries C.D."/>
            <person name="Chain P."/>
            <person name="Saunders E."/>
            <person name="Brettin T."/>
            <person name="Detter J.C."/>
            <person name="Goker M."/>
            <person name="Bristow J."/>
            <person name="Eisen J.A."/>
            <person name="Markowitz V."/>
            <person name="Hugenholtz P."/>
            <person name="Kyrpides N.C."/>
            <person name="Klenk H.P."/>
            <person name="Han C."/>
        </authorList>
    </citation>
    <scope>NUCLEOTIDE SEQUENCE [LARGE SCALE GENOMIC DNA]</scope>
    <source>
        <strain evidence="2">ATCC 49208 / DSM 771 / VKM B-1644</strain>
    </source>
</reference>
<name>C8W2V6_DESAS</name>
<accession>C8W2V6</accession>
<dbReference type="AlphaFoldDB" id="C8W2V6"/>
<evidence type="ECO:0000313" key="2">
    <source>
        <dbReference type="Proteomes" id="UP000002217"/>
    </source>
</evidence>
<sequence length="300" mass="34656">MSQDYDLILKALAERYPSHFVEMVRGITVEDVQRVEKEAIAVKRESDMLFRVSEDGYEYLMAIEMQIRPDREMPRRLLEYTAMQHREFKKPVYPVIVNLTGHKKKDESYCFDCLDFTVVTFNYRQINLSDLPGQDFLRSGPVGLIPLVVLMRHDEAPEEVFAKCVQRVDEVQDEGLRADLYLGLAVLSTIKFTREIILKYIEVNKMENSPLFDGIREKWIDQGEQIGFQKGIQKGIQQAMQQSILEALEENIGMCSSKIGNKLSSIRDISVLKTLHRRAVKAKTLEEFLETLNSVTKVNN</sequence>
<dbReference type="Proteomes" id="UP000002217">
    <property type="component" value="Chromosome"/>
</dbReference>